<dbReference type="PANTHER" id="PTHR11557">
    <property type="entry name" value="PORPHOBILINOGEN DEAMINASE"/>
    <property type="match status" value="1"/>
</dbReference>
<dbReference type="InterPro" id="IPR036803">
    <property type="entry name" value="Porphobilinogen_deaminase_C_sf"/>
</dbReference>
<evidence type="ECO:0000256" key="2">
    <source>
        <dbReference type="ARBA" id="ARBA00002869"/>
    </source>
</evidence>
<dbReference type="NCBIfam" id="TIGR00212">
    <property type="entry name" value="hemC"/>
    <property type="match status" value="1"/>
</dbReference>
<dbReference type="EC" id="2.5.1.61" evidence="4 8"/>
<feature type="domain" description="Porphobilinogen deaminase C-terminal" evidence="10">
    <location>
        <begin position="230"/>
        <end position="297"/>
    </location>
</feature>
<evidence type="ECO:0000256" key="8">
    <source>
        <dbReference type="NCBIfam" id="TIGR00212"/>
    </source>
</evidence>
<dbReference type="SUPFAM" id="SSF54782">
    <property type="entry name" value="Porphobilinogen deaminase (hydroxymethylbilane synthase), C-terminal domain"/>
    <property type="match status" value="1"/>
</dbReference>
<keyword evidence="5 11" id="KW-0808">Transferase</keyword>
<evidence type="ECO:0000256" key="4">
    <source>
        <dbReference type="ARBA" id="ARBA00012655"/>
    </source>
</evidence>
<dbReference type="CDD" id="cd00494">
    <property type="entry name" value="PBP2_HMBS"/>
    <property type="match status" value="1"/>
</dbReference>
<keyword evidence="12" id="KW-1185">Reference proteome</keyword>
<dbReference type="Gene3D" id="3.40.190.10">
    <property type="entry name" value="Periplasmic binding protein-like II"/>
    <property type="match status" value="2"/>
</dbReference>
<comment type="catalytic activity">
    <reaction evidence="7">
        <text>4 porphobilinogen + H2O = hydroxymethylbilane + 4 NH4(+)</text>
        <dbReference type="Rhea" id="RHEA:13185"/>
        <dbReference type="ChEBI" id="CHEBI:15377"/>
        <dbReference type="ChEBI" id="CHEBI:28938"/>
        <dbReference type="ChEBI" id="CHEBI:57845"/>
        <dbReference type="ChEBI" id="CHEBI:58126"/>
        <dbReference type="EC" id="2.5.1.61"/>
    </reaction>
</comment>
<comment type="cofactor">
    <cofactor evidence="1">
        <name>dipyrromethane</name>
        <dbReference type="ChEBI" id="CHEBI:60342"/>
    </cofactor>
</comment>
<feature type="domain" description="Porphobilinogen deaminase N-terminal" evidence="9">
    <location>
        <begin position="8"/>
        <end position="213"/>
    </location>
</feature>
<gene>
    <name evidence="11" type="primary">hemC</name>
    <name evidence="11" type="ORF">ACEZDE_02070</name>
</gene>
<dbReference type="SUPFAM" id="SSF53850">
    <property type="entry name" value="Periplasmic binding protein-like II"/>
    <property type="match status" value="1"/>
</dbReference>
<evidence type="ECO:0000256" key="5">
    <source>
        <dbReference type="ARBA" id="ARBA00022679"/>
    </source>
</evidence>
<dbReference type="PRINTS" id="PR00151">
    <property type="entry name" value="PORPHBDMNASE"/>
</dbReference>
<dbReference type="Proteomes" id="UP001592531">
    <property type="component" value="Unassembled WGS sequence"/>
</dbReference>
<evidence type="ECO:0000313" key="11">
    <source>
        <dbReference type="EMBL" id="MFC1415438.1"/>
    </source>
</evidence>
<dbReference type="Pfam" id="PF03900">
    <property type="entry name" value="Porphobil_deamC"/>
    <property type="match status" value="1"/>
</dbReference>
<dbReference type="InterPro" id="IPR022417">
    <property type="entry name" value="Porphobilin_deaminase_N"/>
</dbReference>
<protein>
    <recommendedName>
        <fullName evidence="4 8">Hydroxymethylbilane synthase</fullName>
        <ecNumber evidence="4 8">2.5.1.61</ecNumber>
    </recommendedName>
</protein>
<dbReference type="Gene3D" id="3.30.160.40">
    <property type="entry name" value="Porphobilinogen deaminase, C-terminal domain"/>
    <property type="match status" value="1"/>
</dbReference>
<evidence type="ECO:0000313" key="12">
    <source>
        <dbReference type="Proteomes" id="UP001592531"/>
    </source>
</evidence>
<sequence length="311" mass="32992">MTELARTLRIGARSSPMSRAQVVRVQEAFRRYYPGVLTEFVPFTPSGDRDIARTELGQKGVYTAEIEAALLSGGIDIAVHCMKDVAGVPLAAPGTAFAAYLRRGDVRDSLVHPAGQSLDQLPTGTRIGTSAVRRAAQLRVARPDLEAVPIRGTANQRLDMLDAGEVDALILASSGLERIGQQQRITQLLGGDLMMPPLGAAVLGLQTRADDEALFYRLAPLSDPDTEAETVAERTALHDLEGHCNSPIAGRAVKHFDGSLVLTVLVFSADGSRVLRHSAEGDADDAALLGHETAAALIHLGAQQLIAETAP</sequence>
<comment type="similarity">
    <text evidence="3">Belongs to the HMBS family.</text>
</comment>
<organism evidence="11 12">
    <name type="scientific">Streptacidiphilus cavernicola</name>
    <dbReference type="NCBI Taxonomy" id="3342716"/>
    <lineage>
        <taxon>Bacteria</taxon>
        <taxon>Bacillati</taxon>
        <taxon>Actinomycetota</taxon>
        <taxon>Actinomycetes</taxon>
        <taxon>Kitasatosporales</taxon>
        <taxon>Streptomycetaceae</taxon>
        <taxon>Streptacidiphilus</taxon>
    </lineage>
</organism>
<name>A0ABV6VPB7_9ACTN</name>
<evidence type="ECO:0000259" key="9">
    <source>
        <dbReference type="Pfam" id="PF01379"/>
    </source>
</evidence>
<dbReference type="PROSITE" id="PS00533">
    <property type="entry name" value="PORPHOBILINOGEN_DEAM"/>
    <property type="match status" value="1"/>
</dbReference>
<comment type="function">
    <text evidence="2">Tetrapolymerization of the monopyrrole PBG into the hydroxymethylbilane pre-uroporphyrinogen in several discrete steps.</text>
</comment>
<dbReference type="GO" id="GO:0004418">
    <property type="term" value="F:hydroxymethylbilane synthase activity"/>
    <property type="evidence" value="ECO:0007669"/>
    <property type="project" value="UniProtKB-EC"/>
</dbReference>
<comment type="caution">
    <text evidence="11">The sequence shown here is derived from an EMBL/GenBank/DDBJ whole genome shotgun (WGS) entry which is preliminary data.</text>
</comment>
<evidence type="ECO:0000256" key="3">
    <source>
        <dbReference type="ARBA" id="ARBA00005638"/>
    </source>
</evidence>
<evidence type="ECO:0000256" key="7">
    <source>
        <dbReference type="ARBA" id="ARBA00048169"/>
    </source>
</evidence>
<evidence type="ECO:0000256" key="6">
    <source>
        <dbReference type="ARBA" id="ARBA00023244"/>
    </source>
</evidence>
<dbReference type="InterPro" id="IPR000860">
    <property type="entry name" value="HemC"/>
</dbReference>
<dbReference type="EMBL" id="JBHFAB010000001">
    <property type="protein sequence ID" value="MFC1415438.1"/>
    <property type="molecule type" value="Genomic_DNA"/>
</dbReference>
<dbReference type="InterPro" id="IPR022418">
    <property type="entry name" value="Porphobilinogen_deaminase_C"/>
</dbReference>
<dbReference type="PIRSF" id="PIRSF001438">
    <property type="entry name" value="4pyrrol_synth_OHMeBilane_synth"/>
    <property type="match status" value="1"/>
</dbReference>
<dbReference type="PANTHER" id="PTHR11557:SF0">
    <property type="entry name" value="PORPHOBILINOGEN DEAMINASE"/>
    <property type="match status" value="1"/>
</dbReference>
<evidence type="ECO:0000256" key="1">
    <source>
        <dbReference type="ARBA" id="ARBA00001916"/>
    </source>
</evidence>
<dbReference type="InterPro" id="IPR022419">
    <property type="entry name" value="Porphobilin_deaminase_cofac_BS"/>
</dbReference>
<keyword evidence="6" id="KW-0627">Porphyrin biosynthesis</keyword>
<dbReference type="RefSeq" id="WP_380531119.1">
    <property type="nucleotide sequence ID" value="NZ_JBHFAB010000001.1"/>
</dbReference>
<proteinExistence type="inferred from homology"/>
<dbReference type="Pfam" id="PF01379">
    <property type="entry name" value="Porphobil_deam"/>
    <property type="match status" value="1"/>
</dbReference>
<accession>A0ABV6VPB7</accession>
<evidence type="ECO:0000259" key="10">
    <source>
        <dbReference type="Pfam" id="PF03900"/>
    </source>
</evidence>
<reference evidence="11 12" key="1">
    <citation type="submission" date="2024-09" db="EMBL/GenBank/DDBJ databases">
        <authorList>
            <person name="Lee S.D."/>
        </authorList>
    </citation>
    <scope>NUCLEOTIDE SEQUENCE [LARGE SCALE GENOMIC DNA]</scope>
    <source>
        <strain evidence="11 12">N8-3</strain>
    </source>
</reference>